<dbReference type="InterPro" id="IPR052348">
    <property type="entry name" value="Metallopeptidase_M50B"/>
</dbReference>
<dbReference type="EMBL" id="WBZB01000043">
    <property type="protein sequence ID" value="KAB3527368.1"/>
    <property type="molecule type" value="Genomic_DNA"/>
</dbReference>
<evidence type="ECO:0000256" key="2">
    <source>
        <dbReference type="ARBA" id="ARBA00004651"/>
    </source>
</evidence>
<evidence type="ECO:0000256" key="10">
    <source>
        <dbReference type="ARBA" id="ARBA00022989"/>
    </source>
</evidence>
<feature type="transmembrane region" description="Helical" evidence="13">
    <location>
        <begin position="12"/>
        <end position="34"/>
    </location>
</feature>
<organism evidence="15 16">
    <name type="scientific">Alkaliphilus serpentinus</name>
    <dbReference type="NCBI Taxonomy" id="1482731"/>
    <lineage>
        <taxon>Bacteria</taxon>
        <taxon>Bacillati</taxon>
        <taxon>Bacillota</taxon>
        <taxon>Clostridia</taxon>
        <taxon>Peptostreptococcales</taxon>
        <taxon>Natronincolaceae</taxon>
        <taxon>Alkaliphilus</taxon>
    </lineage>
</organism>
<dbReference type="OrthoDB" id="9800627at2"/>
<dbReference type="CDD" id="cd06158">
    <property type="entry name" value="S2P-M50_like_1"/>
    <property type="match status" value="1"/>
</dbReference>
<evidence type="ECO:0000313" key="16">
    <source>
        <dbReference type="Proteomes" id="UP000465601"/>
    </source>
</evidence>
<evidence type="ECO:0000256" key="8">
    <source>
        <dbReference type="ARBA" id="ARBA00022801"/>
    </source>
</evidence>
<dbReference type="Proteomes" id="UP000465601">
    <property type="component" value="Unassembled WGS sequence"/>
</dbReference>
<keyword evidence="16" id="KW-1185">Reference proteome</keyword>
<gene>
    <name evidence="15" type="ORF">F8153_12290</name>
</gene>
<name>A0A833HMB0_9FIRM</name>
<keyword evidence="9" id="KW-0862">Zinc</keyword>
<evidence type="ECO:0000256" key="4">
    <source>
        <dbReference type="ARBA" id="ARBA00022475"/>
    </source>
</evidence>
<evidence type="ECO:0000256" key="9">
    <source>
        <dbReference type="ARBA" id="ARBA00022833"/>
    </source>
</evidence>
<feature type="transmembrane region" description="Helical" evidence="13">
    <location>
        <begin position="123"/>
        <end position="142"/>
    </location>
</feature>
<accession>A0A833HMB0</accession>
<comment type="subcellular location">
    <subcellularLocation>
        <location evidence="2">Cell membrane</location>
        <topology evidence="2">Multi-pass membrane protein</topology>
    </subcellularLocation>
</comment>
<dbReference type="GO" id="GO:0005886">
    <property type="term" value="C:plasma membrane"/>
    <property type="evidence" value="ECO:0007669"/>
    <property type="project" value="UniProtKB-SubCell"/>
</dbReference>
<evidence type="ECO:0000256" key="1">
    <source>
        <dbReference type="ARBA" id="ARBA00001947"/>
    </source>
</evidence>
<keyword evidence="11" id="KW-0482">Metalloprotease</keyword>
<feature type="transmembrane region" description="Helical" evidence="13">
    <location>
        <begin position="55"/>
        <end position="72"/>
    </location>
</feature>
<feature type="transmembrane region" description="Helical" evidence="13">
    <location>
        <begin position="169"/>
        <end position="191"/>
    </location>
</feature>
<protein>
    <submittedName>
        <fullName evidence="15">Site-2 protease family protein</fullName>
    </submittedName>
</protein>
<feature type="transmembrane region" description="Helical" evidence="13">
    <location>
        <begin position="84"/>
        <end position="111"/>
    </location>
</feature>
<dbReference type="RefSeq" id="WP_151866650.1">
    <property type="nucleotide sequence ID" value="NZ_WBZB01000043.1"/>
</dbReference>
<evidence type="ECO:0000256" key="12">
    <source>
        <dbReference type="ARBA" id="ARBA00023136"/>
    </source>
</evidence>
<dbReference type="PANTHER" id="PTHR35864:SF1">
    <property type="entry name" value="ZINC METALLOPROTEASE YWHC-RELATED"/>
    <property type="match status" value="1"/>
</dbReference>
<keyword evidence="5 15" id="KW-0645">Protease</keyword>
<comment type="caution">
    <text evidence="15">The sequence shown here is derived from an EMBL/GenBank/DDBJ whole genome shotgun (WGS) entry which is preliminary data.</text>
</comment>
<evidence type="ECO:0000256" key="11">
    <source>
        <dbReference type="ARBA" id="ARBA00023049"/>
    </source>
</evidence>
<dbReference type="PANTHER" id="PTHR35864">
    <property type="entry name" value="ZINC METALLOPROTEASE MJ0611-RELATED"/>
    <property type="match status" value="1"/>
</dbReference>
<evidence type="ECO:0000256" key="3">
    <source>
        <dbReference type="ARBA" id="ARBA00007931"/>
    </source>
</evidence>
<sequence>MFDFDLYSTVLRLPGIVIGLTLHEFAHGFSAYLLGDTTAKDQGRLTIDPKAHIDVFGFLMLLFAGFGWAKPVPINPNRFTNRKLGTFIVSIAGVTTNMILALLLTLILGITLKFYYNETLTNILLYAISINIVLAVFNLFPIPPLDGSKVLLSFLPQRFEYYYYNYERYAYFILLALILFDIIDIVLFPIVDFFMNYAIQLIVLIGG</sequence>
<dbReference type="GO" id="GO:0046872">
    <property type="term" value="F:metal ion binding"/>
    <property type="evidence" value="ECO:0007669"/>
    <property type="project" value="UniProtKB-KW"/>
</dbReference>
<evidence type="ECO:0000259" key="14">
    <source>
        <dbReference type="Pfam" id="PF02163"/>
    </source>
</evidence>
<evidence type="ECO:0000256" key="6">
    <source>
        <dbReference type="ARBA" id="ARBA00022692"/>
    </source>
</evidence>
<reference evidence="15 16" key="1">
    <citation type="submission" date="2019-10" db="EMBL/GenBank/DDBJ databases">
        <title>Alkaliphilus serpentinus sp. nov. and Alkaliphilus pronyensis sp. nov., two novel anaerobic alkaliphilic species isolated from the serpentinized-hosted hydrothermal field of the Prony Bay (New Caledonia).</title>
        <authorList>
            <person name="Postec A."/>
        </authorList>
    </citation>
    <scope>NUCLEOTIDE SEQUENCE [LARGE SCALE GENOMIC DNA]</scope>
    <source>
        <strain evidence="15 16">LacT</strain>
    </source>
</reference>
<evidence type="ECO:0000256" key="5">
    <source>
        <dbReference type="ARBA" id="ARBA00022670"/>
    </source>
</evidence>
<comment type="cofactor">
    <cofactor evidence="1">
        <name>Zn(2+)</name>
        <dbReference type="ChEBI" id="CHEBI:29105"/>
    </cofactor>
</comment>
<keyword evidence="10 13" id="KW-1133">Transmembrane helix</keyword>
<keyword evidence="8" id="KW-0378">Hydrolase</keyword>
<evidence type="ECO:0000313" key="15">
    <source>
        <dbReference type="EMBL" id="KAB3527368.1"/>
    </source>
</evidence>
<keyword evidence="4" id="KW-1003">Cell membrane</keyword>
<keyword evidence="7" id="KW-0479">Metal-binding</keyword>
<comment type="similarity">
    <text evidence="3">Belongs to the peptidase M50B family.</text>
</comment>
<feature type="domain" description="Peptidase M50" evidence="14">
    <location>
        <begin position="118"/>
        <end position="179"/>
    </location>
</feature>
<dbReference type="Pfam" id="PF02163">
    <property type="entry name" value="Peptidase_M50"/>
    <property type="match status" value="1"/>
</dbReference>
<keyword evidence="12 13" id="KW-0472">Membrane</keyword>
<keyword evidence="6 13" id="KW-0812">Transmembrane</keyword>
<proteinExistence type="inferred from homology"/>
<dbReference type="GO" id="GO:0006508">
    <property type="term" value="P:proteolysis"/>
    <property type="evidence" value="ECO:0007669"/>
    <property type="project" value="UniProtKB-KW"/>
</dbReference>
<evidence type="ECO:0000256" key="13">
    <source>
        <dbReference type="SAM" id="Phobius"/>
    </source>
</evidence>
<dbReference type="InterPro" id="IPR044537">
    <property type="entry name" value="Rip2-like"/>
</dbReference>
<dbReference type="InterPro" id="IPR008915">
    <property type="entry name" value="Peptidase_M50"/>
</dbReference>
<dbReference type="GO" id="GO:0008237">
    <property type="term" value="F:metallopeptidase activity"/>
    <property type="evidence" value="ECO:0007669"/>
    <property type="project" value="UniProtKB-KW"/>
</dbReference>
<dbReference type="AlphaFoldDB" id="A0A833HMB0"/>
<evidence type="ECO:0000256" key="7">
    <source>
        <dbReference type="ARBA" id="ARBA00022723"/>
    </source>
</evidence>